<dbReference type="EMBL" id="VSTG01000040">
    <property type="protein sequence ID" value="TYL51888.1"/>
    <property type="molecule type" value="Genomic_DNA"/>
</dbReference>
<dbReference type="AlphaFoldDB" id="A0A5S4V0P4"/>
<accession>A0A5S4V0P4</accession>
<dbReference type="Proteomes" id="UP000324325">
    <property type="component" value="Unassembled WGS sequence"/>
</dbReference>
<evidence type="ECO:0000313" key="1">
    <source>
        <dbReference type="EMBL" id="TYL51888.1"/>
    </source>
</evidence>
<sequence length="88" mass="9370">MVSASDLGLANSKIVELGSFGSNGENISSSNRARTKNIYKTSEQAFKFESSKAAGMRYAVVGFDANGKRVLDSGWQTGATYILGKEVV</sequence>
<organism evidence="1 2">
    <name type="scientific">Agathobacter rectalis</name>
    <dbReference type="NCBI Taxonomy" id="39491"/>
    <lineage>
        <taxon>Bacteria</taxon>
        <taxon>Bacillati</taxon>
        <taxon>Bacillota</taxon>
        <taxon>Clostridia</taxon>
        <taxon>Lachnospirales</taxon>
        <taxon>Lachnospiraceae</taxon>
        <taxon>Agathobacter</taxon>
    </lineage>
</organism>
<proteinExistence type="predicted"/>
<evidence type="ECO:0000313" key="2">
    <source>
        <dbReference type="Proteomes" id="UP000324325"/>
    </source>
</evidence>
<protein>
    <submittedName>
        <fullName evidence="1">Uncharacterized protein</fullName>
    </submittedName>
</protein>
<gene>
    <name evidence="1" type="ORF">FYL37_15605</name>
</gene>
<reference evidence="1 2" key="2">
    <citation type="submission" date="2019-09" db="EMBL/GenBank/DDBJ databases">
        <title>Strain-level analysis of Eubacterium rectale using genomes from metagenomes.</title>
        <authorList>
            <person name="Karcher N."/>
            <person name="Segata N."/>
        </authorList>
    </citation>
    <scope>NUCLEOTIDE SEQUENCE [LARGE SCALE GENOMIC DNA]</scope>
    <source>
        <strain evidence="1 2">L2-21</strain>
    </source>
</reference>
<name>A0A5S4V0P4_9FIRM</name>
<dbReference type="RefSeq" id="WP_148885712.1">
    <property type="nucleotide sequence ID" value="NZ_VSTG01000040.1"/>
</dbReference>
<feature type="non-terminal residue" evidence="1">
    <location>
        <position position="88"/>
    </location>
</feature>
<comment type="caution">
    <text evidence="1">The sequence shown here is derived from an EMBL/GenBank/DDBJ whole genome shotgun (WGS) entry which is preliminary data.</text>
</comment>
<reference evidence="1 2" key="1">
    <citation type="submission" date="2019-08" db="EMBL/GenBank/DDBJ databases">
        <authorList>
            <person name="Duncan S."/>
            <person name="Walker A."/>
        </authorList>
    </citation>
    <scope>NUCLEOTIDE SEQUENCE [LARGE SCALE GENOMIC DNA]</scope>
    <source>
        <strain evidence="1 2">L2-21</strain>
    </source>
</reference>